<keyword evidence="3" id="KW-0472">Membrane</keyword>
<keyword evidence="5" id="KW-1185">Reference proteome</keyword>
<keyword evidence="3" id="KW-0812">Transmembrane</keyword>
<organism evidence="4 5">
    <name type="scientific">Nocardioides anomalus</name>
    <dbReference type="NCBI Taxonomy" id="2712223"/>
    <lineage>
        <taxon>Bacteria</taxon>
        <taxon>Bacillati</taxon>
        <taxon>Actinomycetota</taxon>
        <taxon>Actinomycetes</taxon>
        <taxon>Propionibacteriales</taxon>
        <taxon>Nocardioidaceae</taxon>
        <taxon>Nocardioides</taxon>
    </lineage>
</organism>
<dbReference type="PANTHER" id="PTHR37313:SF1">
    <property type="entry name" value="UPF0749 PROTEIN RV1823"/>
    <property type="match status" value="1"/>
</dbReference>
<protein>
    <submittedName>
        <fullName evidence="4">DUF881 domain-containing protein</fullName>
    </submittedName>
</protein>
<dbReference type="KEGG" id="nano:G5V58_11440"/>
<evidence type="ECO:0000256" key="1">
    <source>
        <dbReference type="ARBA" id="ARBA00009108"/>
    </source>
</evidence>
<proteinExistence type="inferred from homology"/>
<gene>
    <name evidence="4" type="ORF">G5V58_11440</name>
</gene>
<keyword evidence="2" id="KW-0175">Coiled coil</keyword>
<feature type="transmembrane region" description="Helical" evidence="3">
    <location>
        <begin position="56"/>
        <end position="75"/>
    </location>
</feature>
<reference evidence="4 5" key="1">
    <citation type="submission" date="2020-02" db="EMBL/GenBank/DDBJ databases">
        <title>Full genome sequence of Nocardioides sp. R-3366.</title>
        <authorList>
            <person name="Im W.-T."/>
        </authorList>
    </citation>
    <scope>NUCLEOTIDE SEQUENCE [LARGE SCALE GENOMIC DNA]</scope>
    <source>
        <strain evidence="4 5">R-3366</strain>
    </source>
</reference>
<sequence length="292" mass="31050">MSTRTQGTRESDQLLPDRVTMPLLALVTREAVDQDYVAAAQRRAAGPAGPQPRSRLLGAAAVTAVFGLLVALAAVRTAENADVDEASRAALVDRIDQRKADVRDARERVQGLEDDVDALAARDAALRRDLAAATQELGRLQVTTGFVDVRGPGLRVTVTDNPDGSADGRVRATDLRRLVNGLWSAGAEAVAVNGRRLTGLTAISQQGIAITVNRGPLTPPYVVSAIGRSGLGARLQATGTGQQFDQLAQQFGFTVARDDEAELELPSAPDSFLRLRFAEQPDQSPNVQEDLP</sequence>
<keyword evidence="3" id="KW-1133">Transmembrane helix</keyword>
<evidence type="ECO:0000313" key="5">
    <source>
        <dbReference type="Proteomes" id="UP000502996"/>
    </source>
</evidence>
<name>A0A6G6WD67_9ACTN</name>
<dbReference type="GO" id="GO:0005886">
    <property type="term" value="C:plasma membrane"/>
    <property type="evidence" value="ECO:0007669"/>
    <property type="project" value="TreeGrafter"/>
</dbReference>
<dbReference type="Proteomes" id="UP000502996">
    <property type="component" value="Chromosome"/>
</dbReference>
<dbReference type="InterPro" id="IPR010273">
    <property type="entry name" value="DUF881"/>
</dbReference>
<dbReference type="AlphaFoldDB" id="A0A6G6WD67"/>
<feature type="coiled-coil region" evidence="2">
    <location>
        <begin position="95"/>
        <end position="122"/>
    </location>
</feature>
<accession>A0A6G6WD67</accession>
<evidence type="ECO:0000313" key="4">
    <source>
        <dbReference type="EMBL" id="QIG43291.1"/>
    </source>
</evidence>
<dbReference type="EMBL" id="CP049257">
    <property type="protein sequence ID" value="QIG43291.1"/>
    <property type="molecule type" value="Genomic_DNA"/>
</dbReference>
<dbReference type="RefSeq" id="WP_165232512.1">
    <property type="nucleotide sequence ID" value="NZ_CP049257.1"/>
</dbReference>
<evidence type="ECO:0000256" key="2">
    <source>
        <dbReference type="SAM" id="Coils"/>
    </source>
</evidence>
<comment type="similarity">
    <text evidence="1">Belongs to the UPF0749 family.</text>
</comment>
<evidence type="ECO:0000256" key="3">
    <source>
        <dbReference type="SAM" id="Phobius"/>
    </source>
</evidence>
<dbReference type="Pfam" id="PF05949">
    <property type="entry name" value="DUF881"/>
    <property type="match status" value="1"/>
</dbReference>
<dbReference type="Gene3D" id="3.30.70.1880">
    <property type="entry name" value="Protein of unknown function DUF881"/>
    <property type="match status" value="1"/>
</dbReference>
<dbReference type="PANTHER" id="PTHR37313">
    <property type="entry name" value="UPF0749 PROTEIN RV1825"/>
    <property type="match status" value="1"/>
</dbReference>